<dbReference type="RefSeq" id="WP_214622503.1">
    <property type="nucleotide sequence ID" value="NZ_JAHGAW010000004.1"/>
</dbReference>
<evidence type="ECO:0000313" key="4">
    <source>
        <dbReference type="Proteomes" id="UP001138757"/>
    </source>
</evidence>
<keyword evidence="4" id="KW-1185">Reference proteome</keyword>
<dbReference type="Gene3D" id="3.40.50.1860">
    <property type="match status" value="2"/>
</dbReference>
<dbReference type="SUPFAM" id="SSF53681">
    <property type="entry name" value="Aspartate/glutamate racemase"/>
    <property type="match status" value="2"/>
</dbReference>
<dbReference type="Proteomes" id="UP001138757">
    <property type="component" value="Unassembled WGS sequence"/>
</dbReference>
<keyword evidence="2" id="KW-0413">Isomerase</keyword>
<proteinExistence type="inferred from homology"/>
<name>A0A9X1DB67_9SPHN</name>
<organism evidence="3 4">
    <name type="scientific">Sphingobium nicotianae</name>
    <dbReference type="NCBI Taxonomy" id="2782607"/>
    <lineage>
        <taxon>Bacteria</taxon>
        <taxon>Pseudomonadati</taxon>
        <taxon>Pseudomonadota</taxon>
        <taxon>Alphaproteobacteria</taxon>
        <taxon>Sphingomonadales</taxon>
        <taxon>Sphingomonadaceae</taxon>
        <taxon>Sphingobium</taxon>
    </lineage>
</organism>
<dbReference type="PANTHER" id="PTHR21198">
    <property type="entry name" value="GLUTAMATE RACEMASE"/>
    <property type="match status" value="1"/>
</dbReference>
<dbReference type="GO" id="GO:0047661">
    <property type="term" value="F:amino-acid racemase activity"/>
    <property type="evidence" value="ECO:0007669"/>
    <property type="project" value="InterPro"/>
</dbReference>
<evidence type="ECO:0000256" key="2">
    <source>
        <dbReference type="ARBA" id="ARBA00023235"/>
    </source>
</evidence>
<dbReference type="NCBIfam" id="TIGR00035">
    <property type="entry name" value="asp_race"/>
    <property type="match status" value="1"/>
</dbReference>
<protein>
    <submittedName>
        <fullName evidence="3">Aspartate/glutamate racemase family protein</fullName>
    </submittedName>
</protein>
<dbReference type="InterPro" id="IPR015942">
    <property type="entry name" value="Asp/Glu/hydantoin_racemase"/>
</dbReference>
<evidence type="ECO:0000313" key="3">
    <source>
        <dbReference type="EMBL" id="MBT2186761.1"/>
    </source>
</evidence>
<sequence>MKRIGLIGGMSWESTTLYYQLINTGIRARLGGHSSADLVLRSVDFGPVEALQRAGDWIGLDAMMAQAAQDVEAAGAEIILLCTNTMHRCADAIEAAVDIPLLHIADPLEIALAELEIETIGLLGTRYTMEQGFYRERLEAAGIEVLVPEEPDRSDVHRIIYEELVVGRVEEASRERYKEIMETLAGDGADAIVLACTEIGLLVGEGDALVPVLDTTLLHAKAAVEWALGDLEG</sequence>
<comment type="caution">
    <text evidence="3">The sequence shown here is derived from an EMBL/GenBank/DDBJ whole genome shotgun (WGS) entry which is preliminary data.</text>
</comment>
<dbReference type="Pfam" id="PF01177">
    <property type="entry name" value="Asp_Glu_race"/>
    <property type="match status" value="1"/>
</dbReference>
<dbReference type="InterPro" id="IPR004380">
    <property type="entry name" value="Asp_race"/>
</dbReference>
<evidence type="ECO:0000256" key="1">
    <source>
        <dbReference type="ARBA" id="ARBA00007847"/>
    </source>
</evidence>
<dbReference type="InterPro" id="IPR033134">
    <property type="entry name" value="Asp/Glu_racemase_AS_2"/>
</dbReference>
<comment type="similarity">
    <text evidence="1">Belongs to the aspartate/glutamate racemases family.</text>
</comment>
<dbReference type="PANTHER" id="PTHR21198:SF7">
    <property type="entry name" value="ASPARTATE-GLUTAMATE RACEMASE FAMILY"/>
    <property type="match status" value="1"/>
</dbReference>
<dbReference type="InterPro" id="IPR001920">
    <property type="entry name" value="Asp/Glu_race"/>
</dbReference>
<accession>A0A9X1DB67</accession>
<dbReference type="EMBL" id="JAHGAW010000004">
    <property type="protein sequence ID" value="MBT2186761.1"/>
    <property type="molecule type" value="Genomic_DNA"/>
</dbReference>
<dbReference type="PROSITE" id="PS00924">
    <property type="entry name" value="ASP_GLU_RACEMASE_2"/>
    <property type="match status" value="1"/>
</dbReference>
<reference evidence="3" key="1">
    <citation type="submission" date="2021-05" db="EMBL/GenBank/DDBJ databases">
        <title>Genome of Sphingobium sp. strain.</title>
        <authorList>
            <person name="Fan R."/>
        </authorList>
    </citation>
    <scope>NUCLEOTIDE SEQUENCE</scope>
    <source>
        <strain evidence="3">H33</strain>
    </source>
</reference>
<dbReference type="AlphaFoldDB" id="A0A9X1DB67"/>
<gene>
    <name evidence="3" type="ORF">KK488_07335</name>
</gene>